<organism evidence="1 2">
    <name type="scientific">Avrilella dinanensis</name>
    <dbReference type="NCBI Taxonomy" id="2008672"/>
    <lineage>
        <taxon>Bacteria</taxon>
        <taxon>Pseudomonadati</taxon>
        <taxon>Bacteroidota</taxon>
        <taxon>Flavobacteriia</taxon>
        <taxon>Flavobacteriales</taxon>
        <taxon>Flavobacteriaceae</taxon>
        <taxon>Avrilella</taxon>
    </lineage>
</organism>
<keyword evidence="2" id="KW-1185">Reference proteome</keyword>
<gene>
    <name evidence="1" type="ORF">CDL10_08845</name>
</gene>
<sequence length="202" mass="23278">MKKLILLFFPAIIFAQQLQTGDLIFQNISCGAMCEAINAVTEGFEGRDFNHMGMVISQNDNIFILEASGEEVKLTPWEKFSERTEKSMYVGRLLPEHQHLIDNAVTYGLQQIGMPYDNDFLYDNGKYYCSELIYDCFLYANDNQPFFQLFPMTYKEPDSDEFFPVWVEHFEQQGIDIPEGLLGCNPGGMSLDKKIELKKFSL</sequence>
<dbReference type="AlphaFoldDB" id="A0A2M9R709"/>
<dbReference type="Pfam" id="PF05708">
    <property type="entry name" value="Peptidase_C92"/>
    <property type="match status" value="1"/>
</dbReference>
<evidence type="ECO:0000313" key="2">
    <source>
        <dbReference type="Proteomes" id="UP000231960"/>
    </source>
</evidence>
<evidence type="ECO:0000313" key="1">
    <source>
        <dbReference type="EMBL" id="PJR04634.1"/>
    </source>
</evidence>
<dbReference type="EMBL" id="NIPO01000001">
    <property type="protein sequence ID" value="PJR04634.1"/>
    <property type="molecule type" value="Genomic_DNA"/>
</dbReference>
<dbReference type="Proteomes" id="UP000231960">
    <property type="component" value="Unassembled WGS sequence"/>
</dbReference>
<name>A0A2M9R709_9FLAO</name>
<accession>A0A2M9R709</accession>
<evidence type="ECO:0008006" key="3">
    <source>
        <dbReference type="Google" id="ProtNLM"/>
    </source>
</evidence>
<dbReference type="InterPro" id="IPR038765">
    <property type="entry name" value="Papain-like_cys_pep_sf"/>
</dbReference>
<dbReference type="SUPFAM" id="SSF54001">
    <property type="entry name" value="Cysteine proteinases"/>
    <property type="match status" value="1"/>
</dbReference>
<dbReference type="OrthoDB" id="195541at2"/>
<comment type="caution">
    <text evidence="1">The sequence shown here is derived from an EMBL/GenBank/DDBJ whole genome shotgun (WGS) entry which is preliminary data.</text>
</comment>
<proteinExistence type="predicted"/>
<dbReference type="InterPro" id="IPR024453">
    <property type="entry name" value="Peptidase_C92"/>
</dbReference>
<dbReference type="RefSeq" id="WP_100678193.1">
    <property type="nucleotide sequence ID" value="NZ_NIPO01000001.1"/>
</dbReference>
<reference evidence="1 2" key="1">
    <citation type="submission" date="2017-06" db="EMBL/GenBank/DDBJ databases">
        <title>Description of Avrilella dinanensis gen. nov. sp. nov.</title>
        <authorList>
            <person name="Leyer C."/>
            <person name="Sassi M."/>
            <person name="Minet J."/>
            <person name="Kayal S."/>
            <person name="Cattoir V."/>
        </authorList>
    </citation>
    <scope>NUCLEOTIDE SEQUENCE [LARGE SCALE GENOMIC DNA]</scope>
    <source>
        <strain evidence="1 2">UR159</strain>
    </source>
</reference>
<protein>
    <recommendedName>
        <fullName evidence="3">Permuted papain-like amidase YaeF/Yiix C92 family enzyme</fullName>
    </recommendedName>
</protein>
<dbReference type="Gene3D" id="3.90.1720.10">
    <property type="entry name" value="endopeptidase domain like (from Nostoc punctiforme)"/>
    <property type="match status" value="1"/>
</dbReference>